<dbReference type="AlphaFoldDB" id="A0AAV2QEW6"/>
<dbReference type="Proteomes" id="UP001497623">
    <property type="component" value="Unassembled WGS sequence"/>
</dbReference>
<proteinExistence type="inferred from homology"/>
<evidence type="ECO:0000313" key="5">
    <source>
        <dbReference type="EMBL" id="CAL4079200.1"/>
    </source>
</evidence>
<dbReference type="SMART" id="SM00020">
    <property type="entry name" value="Tryp_SPc"/>
    <property type="match status" value="2"/>
</dbReference>
<organism evidence="5 6">
    <name type="scientific">Meganyctiphanes norvegica</name>
    <name type="common">Northern krill</name>
    <name type="synonym">Thysanopoda norvegica</name>
    <dbReference type="NCBI Taxonomy" id="48144"/>
    <lineage>
        <taxon>Eukaryota</taxon>
        <taxon>Metazoa</taxon>
        <taxon>Ecdysozoa</taxon>
        <taxon>Arthropoda</taxon>
        <taxon>Crustacea</taxon>
        <taxon>Multicrustacea</taxon>
        <taxon>Malacostraca</taxon>
        <taxon>Eumalacostraca</taxon>
        <taxon>Eucarida</taxon>
        <taxon>Euphausiacea</taxon>
        <taxon>Euphausiidae</taxon>
        <taxon>Meganyctiphanes</taxon>
    </lineage>
</organism>
<keyword evidence="6" id="KW-1185">Reference proteome</keyword>
<accession>A0AAV2QEW6</accession>
<feature type="domain" description="Peptidase S1" evidence="4">
    <location>
        <begin position="97"/>
        <end position="287"/>
    </location>
</feature>
<dbReference type="InterPro" id="IPR043504">
    <property type="entry name" value="Peptidase_S1_PA_chymotrypsin"/>
</dbReference>
<evidence type="ECO:0000256" key="2">
    <source>
        <dbReference type="ARBA" id="ARBA00024195"/>
    </source>
</evidence>
<dbReference type="InterPro" id="IPR009003">
    <property type="entry name" value="Peptidase_S1_PA"/>
</dbReference>
<keyword evidence="1" id="KW-1015">Disulfide bond</keyword>
<dbReference type="InterPro" id="IPR001254">
    <property type="entry name" value="Trypsin_dom"/>
</dbReference>
<feature type="domain" description="Peptidase S1" evidence="4">
    <location>
        <begin position="311"/>
        <end position="581"/>
    </location>
</feature>
<dbReference type="SUPFAM" id="SSF50494">
    <property type="entry name" value="Trypsin-like serine proteases"/>
    <property type="match status" value="2"/>
</dbReference>
<feature type="region of interest" description="Disordered" evidence="3">
    <location>
        <begin position="289"/>
        <end position="315"/>
    </location>
</feature>
<dbReference type="EMBL" id="CAXKWB010005597">
    <property type="protein sequence ID" value="CAL4079200.1"/>
    <property type="molecule type" value="Genomic_DNA"/>
</dbReference>
<evidence type="ECO:0000259" key="4">
    <source>
        <dbReference type="PROSITE" id="PS50240"/>
    </source>
</evidence>
<dbReference type="PROSITE" id="PS50240">
    <property type="entry name" value="TRYPSIN_DOM"/>
    <property type="match status" value="2"/>
</dbReference>
<evidence type="ECO:0000256" key="3">
    <source>
        <dbReference type="SAM" id="MobiDB-lite"/>
    </source>
</evidence>
<dbReference type="PROSITE" id="PS00134">
    <property type="entry name" value="TRYPSIN_HIS"/>
    <property type="match status" value="1"/>
</dbReference>
<protein>
    <recommendedName>
        <fullName evidence="4">Peptidase S1 domain-containing protein</fullName>
    </recommendedName>
</protein>
<dbReference type="Pfam" id="PF00089">
    <property type="entry name" value="Trypsin"/>
    <property type="match status" value="3"/>
</dbReference>
<dbReference type="PRINTS" id="PR00722">
    <property type="entry name" value="CHYMOTRYPSIN"/>
</dbReference>
<gene>
    <name evidence="5" type="ORF">MNOR_LOCUS10871</name>
</gene>
<dbReference type="Gene3D" id="2.40.10.10">
    <property type="entry name" value="Trypsin-like serine proteases"/>
    <property type="match status" value="3"/>
</dbReference>
<dbReference type="GO" id="GO:0006508">
    <property type="term" value="P:proteolysis"/>
    <property type="evidence" value="ECO:0007669"/>
    <property type="project" value="InterPro"/>
</dbReference>
<sequence length="582" mass="64268">MGYMQIVSVTLVFQLFIRGSELKLHTQPISDCDDLLSSNVCSEIKKKGQCPFYNICDRTCELCKTPECGSYSAISHMIAEDRVHDISHLVLNKHGGMAALHSSKTDFHSRTAKCGAVLVSDRYLLTAAHCMAASEGLTSISLGRDNLDESPIPGPDTYQIVETSIYPQYNRSRNSYHDIAIIKTERKVEFSKNIWPYCLPERNQVLDDFMPLEISGWGFVNQIHRASVLKNCKGDSGGPLSHLNKKGRKIVIGLVSKGTSLCPELPVIPGRYTNVFEYLDWIKETTGIQQLSSPSSSPTQPEATHPAATGSLDGCGIRKLQSQNTNPLEAGFGEFPWMARIINTLNVPSFFLGALISSNWVLTPASRVQRYSPQNLKVVVGALHRDTDLDQSEEEVPVDQIISHPQYNVKQWRRDGSAPSWHNDVALLHLKKSVNMEGLPHIGPICLPDQGETFTGQRCWLTGWVRSATRTSADNRSVLQKESLPIWDPLVCASQLRKSSTTPQNFTLDKSSSLCAGGEPGRNVCGGGAPLVCEGRNGRYVLVGLTSWWVGNGDGTCIWGNYPYIFSNIPNMLNFIKKVTGI</sequence>
<dbReference type="InterPro" id="IPR051487">
    <property type="entry name" value="Ser/Thr_Proteases_Immune/Dev"/>
</dbReference>
<dbReference type="CDD" id="cd00190">
    <property type="entry name" value="Tryp_SPc"/>
    <property type="match status" value="2"/>
</dbReference>
<dbReference type="GO" id="GO:0004252">
    <property type="term" value="F:serine-type endopeptidase activity"/>
    <property type="evidence" value="ECO:0007669"/>
    <property type="project" value="InterPro"/>
</dbReference>
<evidence type="ECO:0000313" key="6">
    <source>
        <dbReference type="Proteomes" id="UP001497623"/>
    </source>
</evidence>
<evidence type="ECO:0000256" key="1">
    <source>
        <dbReference type="ARBA" id="ARBA00023157"/>
    </source>
</evidence>
<dbReference type="InterPro" id="IPR018114">
    <property type="entry name" value="TRYPSIN_HIS"/>
</dbReference>
<dbReference type="PANTHER" id="PTHR24256">
    <property type="entry name" value="TRYPTASE-RELATED"/>
    <property type="match status" value="1"/>
</dbReference>
<comment type="similarity">
    <text evidence="2">Belongs to the peptidase S1 family. CLIP subfamily.</text>
</comment>
<dbReference type="InterPro" id="IPR001314">
    <property type="entry name" value="Peptidase_S1A"/>
</dbReference>
<name>A0AAV2QEW6_MEGNR</name>
<reference evidence="5 6" key="1">
    <citation type="submission" date="2024-05" db="EMBL/GenBank/DDBJ databases">
        <authorList>
            <person name="Wallberg A."/>
        </authorList>
    </citation>
    <scope>NUCLEOTIDE SEQUENCE [LARGE SCALE GENOMIC DNA]</scope>
</reference>
<comment type="caution">
    <text evidence="5">The sequence shown here is derived from an EMBL/GenBank/DDBJ whole genome shotgun (WGS) entry which is preliminary data.</text>
</comment>